<dbReference type="GO" id="GO:0016491">
    <property type="term" value="F:oxidoreductase activity"/>
    <property type="evidence" value="ECO:0007669"/>
    <property type="project" value="InterPro"/>
</dbReference>
<dbReference type="PANTHER" id="PTHR30157:SF0">
    <property type="entry name" value="NADPH-DEPENDENT FERRIC-CHELATE REDUCTASE"/>
    <property type="match status" value="1"/>
</dbReference>
<dbReference type="InterPro" id="IPR039261">
    <property type="entry name" value="FNR_nucleotide-bd"/>
</dbReference>
<reference evidence="5 6" key="1">
    <citation type="journal article" date="2017" name="Elife">
        <title>Extensive horizontal gene transfer in cheese-associated bacteria.</title>
        <authorList>
            <person name="Bonham K.S."/>
            <person name="Wolfe B.E."/>
            <person name="Dutton R.J."/>
        </authorList>
    </citation>
    <scope>NUCLEOTIDE SEQUENCE [LARGE SCALE GENOMIC DNA]</scope>
    <source>
        <strain evidence="5 6">JB5</strain>
    </source>
</reference>
<dbReference type="RefSeq" id="WP_096157143.1">
    <property type="nucleotide sequence ID" value="NZ_NRGX01000001.1"/>
</dbReference>
<dbReference type="Gene3D" id="1.10.10.10">
    <property type="entry name" value="Winged helix-like DNA-binding domain superfamily/Winged helix DNA-binding domain"/>
    <property type="match status" value="1"/>
</dbReference>
<dbReference type="GO" id="GO:0046983">
    <property type="term" value="F:protein dimerization activity"/>
    <property type="evidence" value="ECO:0007669"/>
    <property type="project" value="InterPro"/>
</dbReference>
<dbReference type="PROSITE" id="PS51384">
    <property type="entry name" value="FAD_FR"/>
    <property type="match status" value="1"/>
</dbReference>
<dbReference type="Pfam" id="PF08021">
    <property type="entry name" value="FAD_binding_9"/>
    <property type="match status" value="1"/>
</dbReference>
<evidence type="ECO:0000313" key="5">
    <source>
        <dbReference type="EMBL" id="PCC16897.1"/>
    </source>
</evidence>
<dbReference type="InterPro" id="IPR001077">
    <property type="entry name" value="COMT_C"/>
</dbReference>
<evidence type="ECO:0000256" key="1">
    <source>
        <dbReference type="ARBA" id="ARBA00022603"/>
    </source>
</evidence>
<dbReference type="AlphaFoldDB" id="A0A2A3X057"/>
<dbReference type="SUPFAM" id="SSF53335">
    <property type="entry name" value="S-adenosyl-L-methionine-dependent methyltransferases"/>
    <property type="match status" value="1"/>
</dbReference>
<dbReference type="PANTHER" id="PTHR30157">
    <property type="entry name" value="FERRIC REDUCTASE, NADPH-DEPENDENT"/>
    <property type="match status" value="1"/>
</dbReference>
<dbReference type="InterPro" id="IPR016461">
    <property type="entry name" value="COMT-like"/>
</dbReference>
<dbReference type="Gene3D" id="3.40.50.80">
    <property type="entry name" value="Nucleotide-binding domain of ferredoxin-NADP reductase (FNR) module"/>
    <property type="match status" value="1"/>
</dbReference>
<organism evidence="5 6">
    <name type="scientific">Brevibacterium aurantiacum</name>
    <dbReference type="NCBI Taxonomy" id="273384"/>
    <lineage>
        <taxon>Bacteria</taxon>
        <taxon>Bacillati</taxon>
        <taxon>Actinomycetota</taxon>
        <taxon>Actinomycetes</taxon>
        <taxon>Micrococcales</taxon>
        <taxon>Brevibacteriaceae</taxon>
        <taxon>Brevibacterium</taxon>
    </lineage>
</organism>
<dbReference type="Pfam" id="PF00891">
    <property type="entry name" value="Methyltransf_2"/>
    <property type="match status" value="1"/>
</dbReference>
<dbReference type="InterPro" id="IPR039374">
    <property type="entry name" value="SIP_fam"/>
</dbReference>
<feature type="domain" description="FAD-binding FR-type" evidence="4">
    <location>
        <begin position="13"/>
        <end position="148"/>
    </location>
</feature>
<dbReference type="InterPro" id="IPR017938">
    <property type="entry name" value="Riboflavin_synthase-like_b-brl"/>
</dbReference>
<dbReference type="Gene3D" id="2.40.30.10">
    <property type="entry name" value="Translation factors"/>
    <property type="match status" value="1"/>
</dbReference>
<dbReference type="GO" id="GO:0032259">
    <property type="term" value="P:methylation"/>
    <property type="evidence" value="ECO:0007669"/>
    <property type="project" value="UniProtKB-KW"/>
</dbReference>
<dbReference type="Gene3D" id="1.10.287.1350">
    <property type="match status" value="1"/>
</dbReference>
<evidence type="ECO:0000259" key="4">
    <source>
        <dbReference type="PROSITE" id="PS51384"/>
    </source>
</evidence>
<dbReference type="PROSITE" id="PS51683">
    <property type="entry name" value="SAM_OMT_II"/>
    <property type="match status" value="1"/>
</dbReference>
<sequence>MARSLRPFEAFPITTRHLEVIRTADVTPGMRRVTLGGDQLKAFTAENGYPVADFRSDGFDDEFKIFLKHPDAEEAVGTTQLDGVLDWPRDNPHLLFRTYTARRWDWERGELDVDFVIHGIGPATSWARTVRPGERIQIAGPKSSAGHPDGADWVLVAGDETALPAIGRWLEDDWPEGQRGQVFIEIAEDAHRQDLSVPEGVELTWLSRNGAEPGTTTLLYDAITGADWWEGKVFAWVAGETLTLTPIRRWLRNEKGLAKDQVEVTGYWRRQEVKASEEDPTIQDLDATEDESEKFHELAEIIPGHVLRTAMTLGVPQALADGMWKTPTVIAQERGLHPVGTAKLLRYLAAIEIVEANPDGAYSLTTLGRELENDHIADALDLGGPQAAKELGILALTSAVRTGTGDYSDWFGLSYEERMLSETSLIDARAENEAEFGSYVSGVTIASALIQPAKTLLVVGKAAGVFAEEFVRHDPERRATVRARPSELEAIKRLTRTDERISFEPGSLLETAANKADVVLLVDPLGPLPDADAVHALVKAAAAVEPNGAVYLFCDPLEEAEAHDHDLEDDLIDFALSGGGSRTHEEYERLFERAGLEISGRETVGWGDTLYRLANRSA</sequence>
<accession>A0A2A3X057</accession>
<dbReference type="InterPro" id="IPR029063">
    <property type="entry name" value="SAM-dependent_MTases_sf"/>
</dbReference>
<dbReference type="InterPro" id="IPR017927">
    <property type="entry name" value="FAD-bd_FR_type"/>
</dbReference>
<dbReference type="Gene3D" id="3.40.50.150">
    <property type="entry name" value="Vaccinia Virus protein VP39"/>
    <property type="match status" value="1"/>
</dbReference>
<dbReference type="InterPro" id="IPR036388">
    <property type="entry name" value="WH-like_DNA-bd_sf"/>
</dbReference>
<keyword evidence="3" id="KW-0949">S-adenosyl-L-methionine</keyword>
<proteinExistence type="predicted"/>
<dbReference type="SUPFAM" id="SSF63380">
    <property type="entry name" value="Riboflavin synthase domain-like"/>
    <property type="match status" value="1"/>
</dbReference>
<dbReference type="InterPro" id="IPR036390">
    <property type="entry name" value="WH_DNA-bd_sf"/>
</dbReference>
<dbReference type="GO" id="GO:0008171">
    <property type="term" value="F:O-methyltransferase activity"/>
    <property type="evidence" value="ECO:0007669"/>
    <property type="project" value="InterPro"/>
</dbReference>
<dbReference type="EMBL" id="NRGX01000001">
    <property type="protein sequence ID" value="PCC16897.1"/>
    <property type="molecule type" value="Genomic_DNA"/>
</dbReference>
<evidence type="ECO:0000256" key="3">
    <source>
        <dbReference type="ARBA" id="ARBA00022691"/>
    </source>
</evidence>
<dbReference type="Proteomes" id="UP000218377">
    <property type="component" value="Unassembled WGS sequence"/>
</dbReference>
<keyword evidence="2" id="KW-0808">Transferase</keyword>
<comment type="caution">
    <text evidence="5">The sequence shown here is derived from an EMBL/GenBank/DDBJ whole genome shotgun (WGS) entry which is preliminary data.</text>
</comment>
<keyword evidence="1" id="KW-0489">Methyltransferase</keyword>
<gene>
    <name evidence="5" type="ORF">CIK79_00440</name>
</gene>
<dbReference type="Pfam" id="PF08100">
    <property type="entry name" value="Dimerisation"/>
    <property type="match status" value="1"/>
</dbReference>
<dbReference type="SUPFAM" id="SSF46785">
    <property type="entry name" value="Winged helix' DNA-binding domain"/>
    <property type="match status" value="1"/>
</dbReference>
<dbReference type="CDD" id="cd06193">
    <property type="entry name" value="siderophore_interacting"/>
    <property type="match status" value="1"/>
</dbReference>
<evidence type="ECO:0000256" key="2">
    <source>
        <dbReference type="ARBA" id="ARBA00022679"/>
    </source>
</evidence>
<protein>
    <submittedName>
        <fullName evidence="5">Siderophore-interacting protein</fullName>
    </submittedName>
</protein>
<dbReference type="Pfam" id="PF04954">
    <property type="entry name" value="SIP"/>
    <property type="match status" value="1"/>
</dbReference>
<evidence type="ECO:0000313" key="6">
    <source>
        <dbReference type="Proteomes" id="UP000218377"/>
    </source>
</evidence>
<dbReference type="InterPro" id="IPR007037">
    <property type="entry name" value="SIP_rossman_dom"/>
</dbReference>
<dbReference type="InterPro" id="IPR012967">
    <property type="entry name" value="COMT_dimerisation"/>
</dbReference>
<dbReference type="InterPro" id="IPR013113">
    <property type="entry name" value="SIP_FAD-bd"/>
</dbReference>
<name>A0A2A3X057_BREAU</name>